<evidence type="ECO:0000313" key="1">
    <source>
        <dbReference type="EMBL" id="GAA0211174.1"/>
    </source>
</evidence>
<accession>A0ABP3CNJ4</accession>
<keyword evidence="2" id="KW-1185">Reference proteome</keyword>
<dbReference type="Proteomes" id="UP001501221">
    <property type="component" value="Unassembled WGS sequence"/>
</dbReference>
<evidence type="ECO:0000313" key="2">
    <source>
        <dbReference type="Proteomes" id="UP001501221"/>
    </source>
</evidence>
<reference evidence="2" key="1">
    <citation type="journal article" date="2019" name="Int. J. Syst. Evol. Microbiol.">
        <title>The Global Catalogue of Microorganisms (GCM) 10K type strain sequencing project: providing services to taxonomists for standard genome sequencing and annotation.</title>
        <authorList>
            <consortium name="The Broad Institute Genomics Platform"/>
            <consortium name="The Broad Institute Genome Sequencing Center for Infectious Disease"/>
            <person name="Wu L."/>
            <person name="Ma J."/>
        </authorList>
    </citation>
    <scope>NUCLEOTIDE SEQUENCE [LARGE SCALE GENOMIC DNA]</scope>
    <source>
        <strain evidence="2">JCM 16211</strain>
    </source>
</reference>
<comment type="caution">
    <text evidence="1">The sequence shown here is derived from an EMBL/GenBank/DDBJ whole genome shotgun (WGS) entry which is preliminary data.</text>
</comment>
<dbReference type="EMBL" id="BAAAFM010000006">
    <property type="protein sequence ID" value="GAA0211174.1"/>
    <property type="molecule type" value="Genomic_DNA"/>
</dbReference>
<protein>
    <submittedName>
        <fullName evidence="1">Uncharacterized protein</fullName>
    </submittedName>
</protein>
<organism evidence="1 2">
    <name type="scientific">Kangiella japonica</name>
    <dbReference type="NCBI Taxonomy" id="647384"/>
    <lineage>
        <taxon>Bacteria</taxon>
        <taxon>Pseudomonadati</taxon>
        <taxon>Pseudomonadota</taxon>
        <taxon>Gammaproteobacteria</taxon>
        <taxon>Kangiellales</taxon>
        <taxon>Kangiellaceae</taxon>
        <taxon>Kangiella</taxon>
    </lineage>
</organism>
<sequence>MTSYLVTVPLGLLQETAIEPSEDVALVTDGAEGVEGNLRSTAVLEMLLRLEQAQVYWLHACTLYCQLPSLIPVSVKLV</sequence>
<gene>
    <name evidence="1" type="ORF">GCM10009123_18000</name>
</gene>
<proteinExistence type="predicted"/>
<name>A0ABP3CNJ4_9GAMM</name>